<dbReference type="GO" id="GO:0005763">
    <property type="term" value="C:mitochondrial small ribosomal subunit"/>
    <property type="evidence" value="ECO:0007669"/>
    <property type="project" value="TreeGrafter"/>
</dbReference>
<protein>
    <submittedName>
        <fullName evidence="1">28S ribosomal protein S22-like</fullName>
    </submittedName>
</protein>
<dbReference type="EMBL" id="JAHLQT010006108">
    <property type="protein sequence ID" value="KAG7175433.1"/>
    <property type="molecule type" value="Genomic_DNA"/>
</dbReference>
<dbReference type="PANTHER" id="PTHR13071:SF4">
    <property type="entry name" value="SMALL RIBOSOMAL SUBUNIT PROTEIN MS22"/>
    <property type="match status" value="1"/>
</dbReference>
<name>A0A8J5N9U8_HOMAM</name>
<proteinExistence type="predicted"/>
<dbReference type="Proteomes" id="UP000747542">
    <property type="component" value="Unassembled WGS sequence"/>
</dbReference>
<accession>A0A8J5N9U8</accession>
<gene>
    <name evidence="1" type="primary">Mrps22-L</name>
    <name evidence="1" type="ORF">Hamer_G001525</name>
</gene>
<keyword evidence="2" id="KW-1185">Reference proteome</keyword>
<evidence type="ECO:0000313" key="1">
    <source>
        <dbReference type="EMBL" id="KAG7175433.1"/>
    </source>
</evidence>
<feature type="non-terminal residue" evidence="1">
    <location>
        <position position="338"/>
    </location>
</feature>
<reference evidence="1" key="1">
    <citation type="journal article" date="2021" name="Sci. Adv.">
        <title>The American lobster genome reveals insights on longevity, neural, and immune adaptations.</title>
        <authorList>
            <person name="Polinski J.M."/>
            <person name="Zimin A.V."/>
            <person name="Clark K.F."/>
            <person name="Kohn A.B."/>
            <person name="Sadowski N."/>
            <person name="Timp W."/>
            <person name="Ptitsyn A."/>
            <person name="Khanna P."/>
            <person name="Romanova D.Y."/>
            <person name="Williams P."/>
            <person name="Greenwood S.J."/>
            <person name="Moroz L.L."/>
            <person name="Walt D.R."/>
            <person name="Bodnar A.G."/>
        </authorList>
    </citation>
    <scope>NUCLEOTIDE SEQUENCE</scope>
    <source>
        <strain evidence="1">GMGI-L3</strain>
    </source>
</reference>
<dbReference type="GO" id="GO:0003735">
    <property type="term" value="F:structural constituent of ribosome"/>
    <property type="evidence" value="ECO:0007669"/>
    <property type="project" value="TreeGrafter"/>
</dbReference>
<keyword evidence="1" id="KW-0689">Ribosomal protein</keyword>
<evidence type="ECO:0000313" key="2">
    <source>
        <dbReference type="Proteomes" id="UP000747542"/>
    </source>
</evidence>
<organism evidence="1 2">
    <name type="scientific">Homarus americanus</name>
    <name type="common">American lobster</name>
    <dbReference type="NCBI Taxonomy" id="6706"/>
    <lineage>
        <taxon>Eukaryota</taxon>
        <taxon>Metazoa</taxon>
        <taxon>Ecdysozoa</taxon>
        <taxon>Arthropoda</taxon>
        <taxon>Crustacea</taxon>
        <taxon>Multicrustacea</taxon>
        <taxon>Malacostraca</taxon>
        <taxon>Eumalacostraca</taxon>
        <taxon>Eucarida</taxon>
        <taxon>Decapoda</taxon>
        <taxon>Pleocyemata</taxon>
        <taxon>Astacidea</taxon>
        <taxon>Nephropoidea</taxon>
        <taxon>Nephropidae</taxon>
        <taxon>Homarus</taxon>
    </lineage>
</organism>
<dbReference type="AlphaFoldDB" id="A0A8J5N9U8"/>
<sequence>VNNQLLDSISLELVDSLGKCFRVKCMLSKPDVDPAPVFFDKNVQEILKRVTGCNFNAVFRRRYDEKPLSPPRYEFLTEEELQERMEEAKGVVEKILQMPPVLKERQPITGILSRDPALTGFDTCKYIFTDITFGVSDRKRNIVVRDMDGTLRHASWEERDRMNQIYNPRPGRKLKQPKIFLEENLQGVLQRENYEFVLDRVCAQFEPDDPEYHRVCSMVYEAIEGKRHYQMLHSTRHYGPMCFYLVWHRKMDNLLISLIQQENLSSCADIVQLHQLIHTSSKSIALNVDPKQHLDFVKAYVDYDSLQRPQLQLAIQAYQDIIQERQQYQEEIKTAHGL</sequence>
<comment type="caution">
    <text evidence="1">The sequence shown here is derived from an EMBL/GenBank/DDBJ whole genome shotgun (WGS) entry which is preliminary data.</text>
</comment>
<dbReference type="Pfam" id="PF10245">
    <property type="entry name" value="MRP-S22"/>
    <property type="match status" value="1"/>
</dbReference>
<dbReference type="InterPro" id="IPR019374">
    <property type="entry name" value="Ribosomal_mS22"/>
</dbReference>
<keyword evidence="1" id="KW-0687">Ribonucleoprotein</keyword>
<dbReference type="PANTHER" id="PTHR13071">
    <property type="entry name" value="MITOCHONDRIAL 28S RIBOSOMAL PROTEIN S22"/>
    <property type="match status" value="1"/>
</dbReference>